<dbReference type="EMBL" id="JACHLK010000023">
    <property type="protein sequence ID" value="MBB6563759.1"/>
    <property type="molecule type" value="Genomic_DNA"/>
</dbReference>
<keyword evidence="4" id="KW-0687">Ribonucleoprotein</keyword>
<dbReference type="PANTHER" id="PTHR43877:SF2">
    <property type="entry name" value="AMINOALKYLPHOSPHONATE N-ACETYLTRANSFERASE-RELATED"/>
    <property type="match status" value="1"/>
</dbReference>
<feature type="domain" description="N-acetyltransferase" evidence="3">
    <location>
        <begin position="27"/>
        <end position="178"/>
    </location>
</feature>
<proteinExistence type="predicted"/>
<dbReference type="Gene3D" id="3.40.630.30">
    <property type="match status" value="1"/>
</dbReference>
<evidence type="ECO:0000256" key="2">
    <source>
        <dbReference type="ARBA" id="ARBA00023315"/>
    </source>
</evidence>
<dbReference type="PROSITE" id="PS51186">
    <property type="entry name" value="GNAT"/>
    <property type="match status" value="1"/>
</dbReference>
<name>A0A7X0UD71_9BURK</name>
<dbReference type="InterPro" id="IPR016181">
    <property type="entry name" value="Acyl_CoA_acyltransferase"/>
</dbReference>
<dbReference type="InterPro" id="IPR021770">
    <property type="entry name" value="DUF3335"/>
</dbReference>
<organism evidence="4 5">
    <name type="scientific">Acidovorax soli</name>
    <dbReference type="NCBI Taxonomy" id="592050"/>
    <lineage>
        <taxon>Bacteria</taxon>
        <taxon>Pseudomonadati</taxon>
        <taxon>Pseudomonadota</taxon>
        <taxon>Betaproteobacteria</taxon>
        <taxon>Burkholderiales</taxon>
        <taxon>Comamonadaceae</taxon>
        <taxon>Acidovorax</taxon>
    </lineage>
</organism>
<comment type="caution">
    <text evidence="4">The sequence shown here is derived from an EMBL/GenBank/DDBJ whole genome shotgun (WGS) entry which is preliminary data.</text>
</comment>
<dbReference type="InterPro" id="IPR000182">
    <property type="entry name" value="GNAT_dom"/>
</dbReference>
<evidence type="ECO:0000313" key="4">
    <source>
        <dbReference type="EMBL" id="MBB6563759.1"/>
    </source>
</evidence>
<evidence type="ECO:0000313" key="5">
    <source>
        <dbReference type="Proteomes" id="UP000575083"/>
    </source>
</evidence>
<dbReference type="SUPFAM" id="SSF55729">
    <property type="entry name" value="Acyl-CoA N-acyltransferases (Nat)"/>
    <property type="match status" value="1"/>
</dbReference>
<dbReference type="RefSeq" id="WP_184865116.1">
    <property type="nucleotide sequence ID" value="NZ_JACHLK010000023.1"/>
</dbReference>
<dbReference type="PANTHER" id="PTHR43877">
    <property type="entry name" value="AMINOALKYLPHOSPHONATE N-ACETYLTRANSFERASE-RELATED-RELATED"/>
    <property type="match status" value="1"/>
</dbReference>
<keyword evidence="1" id="KW-0808">Transferase</keyword>
<keyword evidence="2" id="KW-0012">Acyltransferase</keyword>
<protein>
    <submittedName>
        <fullName evidence="4">Ribosomal protein S18 acetylase RimI-like enzyme</fullName>
    </submittedName>
</protein>
<keyword evidence="5" id="KW-1185">Reference proteome</keyword>
<dbReference type="Pfam" id="PF00583">
    <property type="entry name" value="Acetyltransf_1"/>
    <property type="match status" value="1"/>
</dbReference>
<evidence type="ECO:0000259" key="3">
    <source>
        <dbReference type="PROSITE" id="PS51186"/>
    </source>
</evidence>
<dbReference type="AlphaFoldDB" id="A0A7X0UD71"/>
<keyword evidence="4" id="KW-0689">Ribosomal protein</keyword>
<accession>A0A7X0UD71</accession>
<evidence type="ECO:0000256" key="1">
    <source>
        <dbReference type="ARBA" id="ARBA00022679"/>
    </source>
</evidence>
<dbReference type="GO" id="GO:0005840">
    <property type="term" value="C:ribosome"/>
    <property type="evidence" value="ECO:0007669"/>
    <property type="project" value="UniProtKB-KW"/>
</dbReference>
<reference evidence="4 5" key="1">
    <citation type="submission" date="2020-08" db="EMBL/GenBank/DDBJ databases">
        <title>Functional genomics of gut bacteria from endangered species of beetles.</title>
        <authorList>
            <person name="Carlos-Shanley C."/>
        </authorList>
    </citation>
    <scope>NUCLEOTIDE SEQUENCE [LARGE SCALE GENOMIC DNA]</scope>
    <source>
        <strain evidence="4 5">S00198</strain>
    </source>
</reference>
<dbReference type="Proteomes" id="UP000575083">
    <property type="component" value="Unassembled WGS sequence"/>
</dbReference>
<gene>
    <name evidence="4" type="ORF">HNP48_006485</name>
</gene>
<sequence length="404" mass="43262">MRALNSAAKAPVLAAVPAPLACSGSTCPIGLGTLEDVAALGALESVSFPGDRIALANWRRLLRSPSARVLVARDPAGTERRALMGACVVLLRRGTSVARVYSIAVAPSARRGGLAARLLAEAQAQARRAGCATLRLESRVDNAGAHGLFRRFGFVPSGRKSAYYEDGVDAICFQKDLFDGTSQGAHPVLRSARHYGQTLDFTCGPCALLIAMSALDPATVMDQAAEIRLWREATTVFMAAGHGGCGPFGLACAALHRGFDVSVYAAAGSSLFMDSVREPHKKRVIQRVEDDFQAELVAHGVPIFALPVSAEGVIEQLRLGHIPIVLISLWRLHREKAPHWVAIIGFDGAVFRVLDPMNRSGESDGGLSLSLAEFRKIARYGRRRRTAAVIIARKKEVPPCPQNM</sequence>
<dbReference type="GO" id="GO:0016747">
    <property type="term" value="F:acyltransferase activity, transferring groups other than amino-acyl groups"/>
    <property type="evidence" value="ECO:0007669"/>
    <property type="project" value="InterPro"/>
</dbReference>
<dbReference type="InterPro" id="IPR050832">
    <property type="entry name" value="Bact_Acetyltransf"/>
</dbReference>
<dbReference type="Pfam" id="PF11814">
    <property type="entry name" value="DUF3335"/>
    <property type="match status" value="1"/>
</dbReference>